<keyword evidence="2" id="KW-1133">Transmembrane helix</keyword>
<keyword evidence="4" id="KW-1185">Reference proteome</keyword>
<dbReference type="NCBIfam" id="NF041554">
    <property type="entry name" value="SA1362_fam"/>
    <property type="match status" value="1"/>
</dbReference>
<dbReference type="RefSeq" id="WP_163251246.1">
    <property type="nucleotide sequence ID" value="NZ_JAAIUV010000009.1"/>
</dbReference>
<comment type="caution">
    <text evidence="3">The sequence shown here is derived from an EMBL/GenBank/DDBJ whole genome shotgun (WGS) entry which is preliminary data.</text>
</comment>
<sequence length="126" mass="13910">MKNRTSVIVIGALITLALIGIISQVTENPAGFIQKIAVFVVIGLIIFYVVRRFSNSSPQKKEQRAFLRAARKSKKRFLQKNGDSSAKTSSIGNLSTLKKGRLKKKPPSHLTVIDGKKGKKKNRASF</sequence>
<evidence type="ECO:0000256" key="2">
    <source>
        <dbReference type="SAM" id="Phobius"/>
    </source>
</evidence>
<reference evidence="3" key="1">
    <citation type="submission" date="2020-02" db="EMBL/GenBank/DDBJ databases">
        <title>Bacillus sedimentmangrovi sp. nov., isolated from sediment of the mangrove ecosystem.</title>
        <authorList>
            <person name="Liu G."/>
        </authorList>
    </citation>
    <scope>NUCLEOTIDE SEQUENCE [LARGE SCALE GENOMIC DNA]</scope>
    <source>
        <strain evidence="3">SgZ-7</strain>
    </source>
</reference>
<feature type="compositionally biased region" description="Basic residues" evidence="1">
    <location>
        <begin position="117"/>
        <end position="126"/>
    </location>
</feature>
<evidence type="ECO:0008006" key="5">
    <source>
        <dbReference type="Google" id="ProtNLM"/>
    </source>
</evidence>
<dbReference type="EMBL" id="JAAIUV010000009">
    <property type="protein sequence ID" value="NEX78730.1"/>
    <property type="molecule type" value="Genomic_DNA"/>
</dbReference>
<feature type="transmembrane region" description="Helical" evidence="2">
    <location>
        <begin position="32"/>
        <end position="50"/>
    </location>
</feature>
<name>A0A6B3TQS4_9BACI</name>
<organism evidence="3 4">
    <name type="scientific">Neobacillus thermocopriae</name>
    <dbReference type="NCBI Taxonomy" id="1215031"/>
    <lineage>
        <taxon>Bacteria</taxon>
        <taxon>Bacillati</taxon>
        <taxon>Bacillota</taxon>
        <taxon>Bacilli</taxon>
        <taxon>Bacillales</taxon>
        <taxon>Bacillaceae</taxon>
        <taxon>Neobacillus</taxon>
    </lineage>
</organism>
<dbReference type="Proteomes" id="UP000481621">
    <property type="component" value="Unassembled WGS sequence"/>
</dbReference>
<accession>A0A6B3TQS4</accession>
<feature type="compositionally biased region" description="Polar residues" evidence="1">
    <location>
        <begin position="81"/>
        <end position="96"/>
    </location>
</feature>
<feature type="region of interest" description="Disordered" evidence="1">
    <location>
        <begin position="73"/>
        <end position="126"/>
    </location>
</feature>
<dbReference type="AlphaFoldDB" id="A0A6B3TQS4"/>
<dbReference type="InterPro" id="IPR048110">
    <property type="entry name" value="SA1362/YqhP-like"/>
</dbReference>
<feature type="compositionally biased region" description="Basic residues" evidence="1">
    <location>
        <begin position="98"/>
        <end position="107"/>
    </location>
</feature>
<gene>
    <name evidence="3" type="ORF">G4Z05_07515</name>
</gene>
<protein>
    <recommendedName>
        <fullName evidence="5">YqhP</fullName>
    </recommendedName>
</protein>
<evidence type="ECO:0000256" key="1">
    <source>
        <dbReference type="SAM" id="MobiDB-lite"/>
    </source>
</evidence>
<feature type="transmembrane region" description="Helical" evidence="2">
    <location>
        <begin position="7"/>
        <end position="26"/>
    </location>
</feature>
<keyword evidence="2" id="KW-0472">Membrane</keyword>
<proteinExistence type="predicted"/>
<evidence type="ECO:0000313" key="4">
    <source>
        <dbReference type="Proteomes" id="UP000481621"/>
    </source>
</evidence>
<evidence type="ECO:0000313" key="3">
    <source>
        <dbReference type="EMBL" id="NEX78730.1"/>
    </source>
</evidence>
<keyword evidence="2" id="KW-0812">Transmembrane</keyword>